<sequence>MPQLPSLARRTRTQTDPSIAGRRTAGHKTTRAPPRPRPAPLKRQIRQAAAPPRRRGDASTAAAIASARATGPYRPPVAGRLLPRLRHRASTSHCS</sequence>
<name>A0A8J5WJU5_ZIZPA</name>
<reference evidence="2" key="2">
    <citation type="submission" date="2021-02" db="EMBL/GenBank/DDBJ databases">
        <authorList>
            <person name="Kimball J.A."/>
            <person name="Haas M.W."/>
            <person name="Macchietto M."/>
            <person name="Kono T."/>
            <person name="Duquette J."/>
            <person name="Shao M."/>
        </authorList>
    </citation>
    <scope>NUCLEOTIDE SEQUENCE</scope>
    <source>
        <tissue evidence="2">Fresh leaf tissue</tissue>
    </source>
</reference>
<feature type="compositionally biased region" description="Basic residues" evidence="1">
    <location>
        <begin position="83"/>
        <end position="95"/>
    </location>
</feature>
<accession>A0A8J5WJU5</accession>
<protein>
    <submittedName>
        <fullName evidence="2">Uncharacterized protein</fullName>
    </submittedName>
</protein>
<dbReference type="AlphaFoldDB" id="A0A8J5WJU5"/>
<dbReference type="Proteomes" id="UP000729402">
    <property type="component" value="Unassembled WGS sequence"/>
</dbReference>
<evidence type="ECO:0000256" key="1">
    <source>
        <dbReference type="SAM" id="MobiDB-lite"/>
    </source>
</evidence>
<evidence type="ECO:0000313" key="3">
    <source>
        <dbReference type="Proteomes" id="UP000729402"/>
    </source>
</evidence>
<proteinExistence type="predicted"/>
<reference evidence="2" key="1">
    <citation type="journal article" date="2021" name="bioRxiv">
        <title>Whole Genome Assembly and Annotation of Northern Wild Rice, Zizania palustris L., Supports a Whole Genome Duplication in the Zizania Genus.</title>
        <authorList>
            <person name="Haas M."/>
            <person name="Kono T."/>
            <person name="Macchietto M."/>
            <person name="Millas R."/>
            <person name="McGilp L."/>
            <person name="Shao M."/>
            <person name="Duquette J."/>
            <person name="Hirsch C.N."/>
            <person name="Kimball J."/>
        </authorList>
    </citation>
    <scope>NUCLEOTIDE SEQUENCE</scope>
    <source>
        <tissue evidence="2">Fresh leaf tissue</tissue>
    </source>
</reference>
<comment type="caution">
    <text evidence="2">The sequence shown here is derived from an EMBL/GenBank/DDBJ whole genome shotgun (WGS) entry which is preliminary data.</text>
</comment>
<feature type="region of interest" description="Disordered" evidence="1">
    <location>
        <begin position="1"/>
        <end position="95"/>
    </location>
</feature>
<gene>
    <name evidence="2" type="ORF">GUJ93_ZPchr0012g20184</name>
</gene>
<evidence type="ECO:0000313" key="2">
    <source>
        <dbReference type="EMBL" id="KAG8092610.1"/>
    </source>
</evidence>
<organism evidence="2 3">
    <name type="scientific">Zizania palustris</name>
    <name type="common">Northern wild rice</name>
    <dbReference type="NCBI Taxonomy" id="103762"/>
    <lineage>
        <taxon>Eukaryota</taxon>
        <taxon>Viridiplantae</taxon>
        <taxon>Streptophyta</taxon>
        <taxon>Embryophyta</taxon>
        <taxon>Tracheophyta</taxon>
        <taxon>Spermatophyta</taxon>
        <taxon>Magnoliopsida</taxon>
        <taxon>Liliopsida</taxon>
        <taxon>Poales</taxon>
        <taxon>Poaceae</taxon>
        <taxon>BOP clade</taxon>
        <taxon>Oryzoideae</taxon>
        <taxon>Oryzeae</taxon>
        <taxon>Zizaniinae</taxon>
        <taxon>Zizania</taxon>
    </lineage>
</organism>
<feature type="compositionally biased region" description="Low complexity" evidence="1">
    <location>
        <begin position="58"/>
        <end position="70"/>
    </location>
</feature>
<keyword evidence="3" id="KW-1185">Reference proteome</keyword>
<dbReference type="EMBL" id="JAAALK010000080">
    <property type="protein sequence ID" value="KAG8092610.1"/>
    <property type="molecule type" value="Genomic_DNA"/>
</dbReference>